<organism evidence="2 3">
    <name type="scientific">Penicillium diatomitis</name>
    <dbReference type="NCBI Taxonomy" id="2819901"/>
    <lineage>
        <taxon>Eukaryota</taxon>
        <taxon>Fungi</taxon>
        <taxon>Dikarya</taxon>
        <taxon>Ascomycota</taxon>
        <taxon>Pezizomycotina</taxon>
        <taxon>Eurotiomycetes</taxon>
        <taxon>Eurotiomycetidae</taxon>
        <taxon>Eurotiales</taxon>
        <taxon>Aspergillaceae</taxon>
        <taxon>Penicillium</taxon>
    </lineage>
</organism>
<evidence type="ECO:0000313" key="2">
    <source>
        <dbReference type="EMBL" id="KAJ5483816.1"/>
    </source>
</evidence>
<keyword evidence="3" id="KW-1185">Reference proteome</keyword>
<reference evidence="2" key="2">
    <citation type="journal article" date="2023" name="IMA Fungus">
        <title>Comparative genomic study of the Penicillium genus elucidates a diverse pangenome and 15 lateral gene transfer events.</title>
        <authorList>
            <person name="Petersen C."/>
            <person name="Sorensen T."/>
            <person name="Nielsen M.R."/>
            <person name="Sondergaard T.E."/>
            <person name="Sorensen J.L."/>
            <person name="Fitzpatrick D.A."/>
            <person name="Frisvad J.C."/>
            <person name="Nielsen K.L."/>
        </authorList>
    </citation>
    <scope>NUCLEOTIDE SEQUENCE</scope>
    <source>
        <strain evidence="2">IBT 30728</strain>
    </source>
</reference>
<name>A0A9W9X4W5_9EURO</name>
<dbReference type="EMBL" id="JAPWDQ010000007">
    <property type="protein sequence ID" value="KAJ5483816.1"/>
    <property type="molecule type" value="Genomic_DNA"/>
</dbReference>
<dbReference type="Proteomes" id="UP001148312">
    <property type="component" value="Unassembled WGS sequence"/>
</dbReference>
<dbReference type="GeneID" id="81625867"/>
<gene>
    <name evidence="2" type="ORF">N7539_006016</name>
</gene>
<feature type="domain" description="Tse2 ADP-ribosyltransferase toxin" evidence="1">
    <location>
        <begin position="37"/>
        <end position="146"/>
    </location>
</feature>
<dbReference type="InterPro" id="IPR041018">
    <property type="entry name" value="ADPRTs_Tse2"/>
</dbReference>
<reference evidence="2" key="1">
    <citation type="submission" date="2022-12" db="EMBL/GenBank/DDBJ databases">
        <authorList>
            <person name="Petersen C."/>
        </authorList>
    </citation>
    <scope>NUCLEOTIDE SEQUENCE</scope>
    <source>
        <strain evidence="2">IBT 30728</strain>
    </source>
</reference>
<dbReference type="Pfam" id="PF18648">
    <property type="entry name" value="ADPRTs_Tse2"/>
    <property type="match status" value="1"/>
</dbReference>
<comment type="caution">
    <text evidence="2">The sequence shown here is derived from an EMBL/GenBank/DDBJ whole genome shotgun (WGS) entry which is preliminary data.</text>
</comment>
<protein>
    <recommendedName>
        <fullName evidence="1">Tse2 ADP-ribosyltransferase toxin domain-containing protein</fullName>
    </recommendedName>
</protein>
<evidence type="ECO:0000313" key="3">
    <source>
        <dbReference type="Proteomes" id="UP001148312"/>
    </source>
</evidence>
<dbReference type="AlphaFoldDB" id="A0A9W9X4W5"/>
<accession>A0A9W9X4W5</accession>
<evidence type="ECO:0000259" key="1">
    <source>
        <dbReference type="Pfam" id="PF18648"/>
    </source>
</evidence>
<proteinExistence type="predicted"/>
<sequence length="184" mass="21834">MFHSFLRRAQGPARGILRFPNRRAFSYVSTHQTFPASLYRFQIHRDSKLYDRAVEQDDWEYEDGVEISADGLVHPNITADCTRKQIHIFRLLTFSVSNGALFMPNTHFMQEITRRSFDNYLDNVESGQHTAEPHYLCIPKGQGLNKMLTQFYLHYRRVFNPDDWLGRHPYHEASFDDQEEWMNT</sequence>
<dbReference type="RefSeq" id="XP_056789086.1">
    <property type="nucleotide sequence ID" value="XM_056935618.1"/>
</dbReference>